<feature type="domain" description="Methyltransferase FkbM" evidence="2">
    <location>
        <begin position="52"/>
        <end position="205"/>
    </location>
</feature>
<evidence type="ECO:0000313" key="3">
    <source>
        <dbReference type="EMBL" id="KAL1524480.1"/>
    </source>
</evidence>
<gene>
    <name evidence="3" type="ORF">AB1Y20_019374</name>
</gene>
<dbReference type="Pfam" id="PF05050">
    <property type="entry name" value="Methyltransf_21"/>
    <property type="match status" value="1"/>
</dbReference>
<dbReference type="EMBL" id="JBGBPQ010000005">
    <property type="protein sequence ID" value="KAL1524480.1"/>
    <property type="molecule type" value="Genomic_DNA"/>
</dbReference>
<sequence length="315" mass="35088">MALGRWPLLALAAACRAKRLTFAGQTLLREQQDAFFHDLVRLDASAHAHVFDVGANSGQFVEEFMWRLRKHCLRVRRRGAPPPPPGVHCGRRVHLYMVEPQQQFHAALLRLAQKWNGTLVPRAAWREDGAVRFAAAETYNSQRARIVGHAAGRRGVRERLVPAVDLGALLLRTVRRGDVAFFKLDIEGGEYELLPHLVVSGALCRAQHLLLEWHLRGIPAAERLAGVAMKLALPMLLARGCPGRTPNATLLNEEFRESNFNRPIPGLIEEAARSVGNRTVRGDLGRVGIEYEFRVNVLRSPQGRAPIQFTLVNGA</sequence>
<evidence type="ECO:0000313" key="4">
    <source>
        <dbReference type="Proteomes" id="UP001515480"/>
    </source>
</evidence>
<reference evidence="3 4" key="1">
    <citation type="journal article" date="2024" name="Science">
        <title>Giant polyketide synthase enzymes in the biosynthesis of giant marine polyether toxins.</title>
        <authorList>
            <person name="Fallon T.R."/>
            <person name="Shende V.V."/>
            <person name="Wierzbicki I.H."/>
            <person name="Pendleton A.L."/>
            <person name="Watervoot N.F."/>
            <person name="Auber R.P."/>
            <person name="Gonzalez D.J."/>
            <person name="Wisecaver J.H."/>
            <person name="Moore B.S."/>
        </authorList>
    </citation>
    <scope>NUCLEOTIDE SEQUENCE [LARGE SCALE GENOMIC DNA]</scope>
    <source>
        <strain evidence="3 4">12B1</strain>
    </source>
</reference>
<dbReference type="InterPro" id="IPR029063">
    <property type="entry name" value="SAM-dependent_MTases_sf"/>
</dbReference>
<evidence type="ECO:0000259" key="2">
    <source>
        <dbReference type="Pfam" id="PF05050"/>
    </source>
</evidence>
<keyword evidence="1" id="KW-0732">Signal</keyword>
<dbReference type="Proteomes" id="UP001515480">
    <property type="component" value="Unassembled WGS sequence"/>
</dbReference>
<dbReference type="InterPro" id="IPR006342">
    <property type="entry name" value="FkbM_mtfrase"/>
</dbReference>
<protein>
    <recommendedName>
        <fullName evidence="2">Methyltransferase FkbM domain-containing protein</fullName>
    </recommendedName>
</protein>
<name>A0AB34JSG6_PRYPA</name>
<accession>A0AB34JSG6</accession>
<dbReference type="AlphaFoldDB" id="A0AB34JSG6"/>
<feature type="chain" id="PRO_5044240665" description="Methyltransferase FkbM domain-containing protein" evidence="1">
    <location>
        <begin position="18"/>
        <end position="315"/>
    </location>
</feature>
<feature type="signal peptide" evidence="1">
    <location>
        <begin position="1"/>
        <end position="17"/>
    </location>
</feature>
<evidence type="ECO:0000256" key="1">
    <source>
        <dbReference type="SAM" id="SignalP"/>
    </source>
</evidence>
<dbReference type="SUPFAM" id="SSF53335">
    <property type="entry name" value="S-adenosyl-L-methionine-dependent methyltransferases"/>
    <property type="match status" value="1"/>
</dbReference>
<comment type="caution">
    <text evidence="3">The sequence shown here is derived from an EMBL/GenBank/DDBJ whole genome shotgun (WGS) entry which is preliminary data.</text>
</comment>
<dbReference type="Gene3D" id="3.40.50.150">
    <property type="entry name" value="Vaccinia Virus protein VP39"/>
    <property type="match status" value="1"/>
</dbReference>
<keyword evidence="4" id="KW-1185">Reference proteome</keyword>
<organism evidence="3 4">
    <name type="scientific">Prymnesium parvum</name>
    <name type="common">Toxic golden alga</name>
    <dbReference type="NCBI Taxonomy" id="97485"/>
    <lineage>
        <taxon>Eukaryota</taxon>
        <taxon>Haptista</taxon>
        <taxon>Haptophyta</taxon>
        <taxon>Prymnesiophyceae</taxon>
        <taxon>Prymnesiales</taxon>
        <taxon>Prymnesiaceae</taxon>
        <taxon>Prymnesium</taxon>
    </lineage>
</organism>
<proteinExistence type="predicted"/>